<keyword evidence="2" id="KW-1185">Reference proteome</keyword>
<sequence length="109" mass="11946">MGMSANLSDLVDLLLRIRPYASIAHHLPGRVRLKIGLGVLGALKGMPLDLRLADLRAFQGIGEVRVNMAALSAVVSYDPSIVPNDFWRQCLTLADADLREMVARVLRPL</sequence>
<dbReference type="EnsemblBacteria" id="ABC23596">
    <property type="protein sequence ID" value="ABC23596"/>
    <property type="gene ID" value="Rru_A2799"/>
</dbReference>
<gene>
    <name evidence="1" type="ordered locus">Rru_A2799</name>
</gene>
<dbReference type="PhylomeDB" id="Q2RQJ9"/>
<dbReference type="KEGG" id="rru:Rru_A2799"/>
<protein>
    <submittedName>
        <fullName evidence="1">Uncharacterized protein</fullName>
    </submittedName>
</protein>
<dbReference type="GO" id="GO:0046872">
    <property type="term" value="F:metal ion binding"/>
    <property type="evidence" value="ECO:0007669"/>
    <property type="project" value="InterPro"/>
</dbReference>
<name>Q2RQJ9_RHORT</name>
<dbReference type="CDD" id="cd00371">
    <property type="entry name" value="HMA"/>
    <property type="match status" value="1"/>
</dbReference>
<dbReference type="AlphaFoldDB" id="Q2RQJ9"/>
<evidence type="ECO:0000313" key="1">
    <source>
        <dbReference type="EMBL" id="ABC23596.1"/>
    </source>
</evidence>
<dbReference type="HOGENOM" id="CLU_145976_1_0_5"/>
<proteinExistence type="predicted"/>
<dbReference type="PATRIC" id="fig|269796.9.peg.2905"/>
<organism evidence="1 2">
    <name type="scientific">Rhodospirillum rubrum (strain ATCC 11170 / ATH 1.1.1 / DSM 467 / LMG 4362 / NCIMB 8255 / S1)</name>
    <dbReference type="NCBI Taxonomy" id="269796"/>
    <lineage>
        <taxon>Bacteria</taxon>
        <taxon>Pseudomonadati</taxon>
        <taxon>Pseudomonadota</taxon>
        <taxon>Alphaproteobacteria</taxon>
        <taxon>Rhodospirillales</taxon>
        <taxon>Rhodospirillaceae</taxon>
        <taxon>Rhodospirillum</taxon>
    </lineage>
</organism>
<reference evidence="1 2" key="1">
    <citation type="journal article" date="2011" name="Stand. Genomic Sci.">
        <title>Complete genome sequence of Rhodospirillum rubrum type strain (S1).</title>
        <authorList>
            <person name="Munk A.C."/>
            <person name="Copeland A."/>
            <person name="Lucas S."/>
            <person name="Lapidus A."/>
            <person name="Del Rio T.G."/>
            <person name="Barry K."/>
            <person name="Detter J.C."/>
            <person name="Hammon N."/>
            <person name="Israni S."/>
            <person name="Pitluck S."/>
            <person name="Brettin T."/>
            <person name="Bruce D."/>
            <person name="Han C."/>
            <person name="Tapia R."/>
            <person name="Gilna P."/>
            <person name="Schmutz J."/>
            <person name="Larimer F."/>
            <person name="Land M."/>
            <person name="Kyrpides N.C."/>
            <person name="Mavromatis K."/>
            <person name="Richardson P."/>
            <person name="Rohde M."/>
            <person name="Goker M."/>
            <person name="Klenk H.P."/>
            <person name="Zhang Y."/>
            <person name="Roberts G.P."/>
            <person name="Reslewic S."/>
            <person name="Schwartz D.C."/>
        </authorList>
    </citation>
    <scope>NUCLEOTIDE SEQUENCE [LARGE SCALE GENOMIC DNA]</scope>
    <source>
        <strain evidence="2">ATCC 11170 / ATH 1.1.1 / DSM 467 / LMG 4362 / NCIMB 8255 / S1</strain>
    </source>
</reference>
<dbReference type="EMBL" id="CP000230">
    <property type="protein sequence ID" value="ABC23596.1"/>
    <property type="molecule type" value="Genomic_DNA"/>
</dbReference>
<accession>Q2RQJ9</accession>
<dbReference type="STRING" id="269796.Rru_A2799"/>
<dbReference type="Proteomes" id="UP000001929">
    <property type="component" value="Chromosome"/>
</dbReference>
<evidence type="ECO:0000313" key="2">
    <source>
        <dbReference type="Proteomes" id="UP000001929"/>
    </source>
</evidence>
<dbReference type="InterPro" id="IPR006121">
    <property type="entry name" value="HMA_dom"/>
</dbReference>